<evidence type="ECO:0000256" key="2">
    <source>
        <dbReference type="ARBA" id="ARBA00006702"/>
    </source>
</evidence>
<feature type="domain" description="PPM-type phosphatase" evidence="13">
    <location>
        <begin position="570"/>
        <end position="961"/>
    </location>
</feature>
<dbReference type="AlphaFoldDB" id="A0A5A8E510"/>
<dbReference type="PROSITE" id="PS50003">
    <property type="entry name" value="PH_DOMAIN"/>
    <property type="match status" value="1"/>
</dbReference>
<dbReference type="Pfam" id="PF00481">
    <property type="entry name" value="PP2C"/>
    <property type="match status" value="2"/>
</dbReference>
<feature type="region of interest" description="Disordered" evidence="11">
    <location>
        <begin position="255"/>
        <end position="305"/>
    </location>
</feature>
<dbReference type="CDD" id="cd00143">
    <property type="entry name" value="PP2Cc"/>
    <property type="match status" value="1"/>
</dbReference>
<name>A0A5A8E510_CAFRO</name>
<dbReference type="OrthoDB" id="45537at2759"/>
<gene>
    <name evidence="14" type="ORF">FNF27_05667</name>
</gene>
<dbReference type="Gene3D" id="2.30.29.30">
    <property type="entry name" value="Pleckstrin-homology domain (PH domain)/Phosphotyrosine-binding domain (PTB)"/>
    <property type="match status" value="1"/>
</dbReference>
<dbReference type="Gene3D" id="3.60.40.10">
    <property type="entry name" value="PPM-type phosphatase domain"/>
    <property type="match status" value="1"/>
</dbReference>
<evidence type="ECO:0000256" key="1">
    <source>
        <dbReference type="ARBA" id="ARBA00001936"/>
    </source>
</evidence>
<keyword evidence="8" id="KW-0464">Manganese</keyword>
<evidence type="ECO:0000256" key="8">
    <source>
        <dbReference type="ARBA" id="ARBA00023211"/>
    </source>
</evidence>
<keyword evidence="6" id="KW-0460">Magnesium</keyword>
<dbReference type="SMART" id="SM00332">
    <property type="entry name" value="PP2Cc"/>
    <property type="match status" value="1"/>
</dbReference>
<dbReference type="EC" id="3.1.3.16" evidence="3"/>
<dbReference type="SMART" id="SM00233">
    <property type="entry name" value="PH"/>
    <property type="match status" value="1"/>
</dbReference>
<feature type="compositionally biased region" description="Low complexity" evidence="11">
    <location>
        <begin position="290"/>
        <end position="305"/>
    </location>
</feature>
<organism evidence="14 15">
    <name type="scientific">Cafeteria roenbergensis</name>
    <name type="common">Marine flagellate</name>
    <dbReference type="NCBI Taxonomy" id="33653"/>
    <lineage>
        <taxon>Eukaryota</taxon>
        <taxon>Sar</taxon>
        <taxon>Stramenopiles</taxon>
        <taxon>Bigyra</taxon>
        <taxon>Opalozoa</taxon>
        <taxon>Bicosoecida</taxon>
        <taxon>Cafeteriaceae</taxon>
        <taxon>Cafeteria</taxon>
    </lineage>
</organism>
<evidence type="ECO:0000256" key="7">
    <source>
        <dbReference type="ARBA" id="ARBA00022912"/>
    </source>
</evidence>
<keyword evidence="7" id="KW-0904">Protein phosphatase</keyword>
<evidence type="ECO:0000256" key="10">
    <source>
        <dbReference type="ARBA" id="ARBA00048336"/>
    </source>
</evidence>
<feature type="compositionally biased region" description="Acidic residues" evidence="11">
    <location>
        <begin position="369"/>
        <end position="382"/>
    </location>
</feature>
<feature type="compositionally biased region" description="Low complexity" evidence="11">
    <location>
        <begin position="191"/>
        <end position="207"/>
    </location>
</feature>
<reference evidence="14 15" key="1">
    <citation type="submission" date="2019-07" db="EMBL/GenBank/DDBJ databases">
        <title>Genomes of Cafeteria roenbergensis.</title>
        <authorList>
            <person name="Fischer M.G."/>
            <person name="Hackl T."/>
            <person name="Roman M."/>
        </authorList>
    </citation>
    <scope>NUCLEOTIDE SEQUENCE [LARGE SCALE GENOMIC DNA]</scope>
    <source>
        <strain evidence="14 15">E4-10P</strain>
    </source>
</reference>
<dbReference type="GO" id="GO:0046872">
    <property type="term" value="F:metal ion binding"/>
    <property type="evidence" value="ECO:0007669"/>
    <property type="project" value="UniProtKB-KW"/>
</dbReference>
<evidence type="ECO:0000256" key="9">
    <source>
        <dbReference type="ARBA" id="ARBA00047761"/>
    </source>
</evidence>
<dbReference type="InterPro" id="IPR015655">
    <property type="entry name" value="PP2C"/>
</dbReference>
<evidence type="ECO:0000256" key="4">
    <source>
        <dbReference type="ARBA" id="ARBA00022723"/>
    </source>
</evidence>
<evidence type="ECO:0000256" key="6">
    <source>
        <dbReference type="ARBA" id="ARBA00022842"/>
    </source>
</evidence>
<dbReference type="InterPro" id="IPR001849">
    <property type="entry name" value="PH_domain"/>
</dbReference>
<feature type="domain" description="PH" evidence="12">
    <location>
        <begin position="20"/>
        <end position="151"/>
    </location>
</feature>
<evidence type="ECO:0000256" key="3">
    <source>
        <dbReference type="ARBA" id="ARBA00013081"/>
    </source>
</evidence>
<evidence type="ECO:0000313" key="14">
    <source>
        <dbReference type="EMBL" id="KAA0172806.1"/>
    </source>
</evidence>
<feature type="region of interest" description="Disordered" evidence="11">
    <location>
        <begin position="341"/>
        <end position="448"/>
    </location>
</feature>
<feature type="compositionally biased region" description="Low complexity" evidence="11">
    <location>
        <begin position="383"/>
        <end position="438"/>
    </location>
</feature>
<sequence length="964" mass="99374">MAVSFQNVRTPQDYLRHMRPSTRQGYLDVRSARDQTWRKRWFVLEKDSLAVFNFDPAEGGTEQRRVFLDEINGLSRGVSSNSAAMRSAAHTHPGADALTLAAAANAVPPGGDDSDSDRIFVVRMSSGTMMLRAESADVSVDWMFGFQCAIVTMVLSAIHEMPDAAAVGSAGWQSLWQRQAAEAADGAVSSAGASASGAGRAPASTAGSGLGAAIGKAPRAMSGSETSLSMQRETSDGMRSISHGVIAAETARLHGHHTSGRVASPASGSGSGSGSGAVDFASTRPVPTTGRGARPFAARPFPPAAGARVGLPGPIGRFGSSGGRPGAVAASLPTSGSGLACAFGSPHRHSRPQPVDPSSAAESSLAGLFEEEDDETPEEEDAPTPSSGLGLGAPRGAPAAGGTPSPAGASDVSDASGPGTSASPASGLGAALGASQTAPQVAAPEPPLSEEDRRFLILEERFKAKCHILASRLESMQEWQRRTGRPVLGPVSKPTMRRGVSAPEQGASLSDLLFGPVKTEAEQHLGNEWQACADHKQPAAAAAAAARQPPSTKHRADKGAFGGKGEGVGTWGVWGCQGIREFMDDAHLSRPSTHPDAPLLAAERRVSLYGVFDGHSGCAAAEFVARDMPARLDHLVLPALAELPAGTSPGTVAAEVGPSFVQAFQETDTAFGRRVERIKDGEPEAELLPGTGGIGSGTTALVALVDHTARIVVVASVGDCRAIVAGTAAAGGCPDASATAALWLGHTASAGTVAESDSGVPTLTASDWPEQFGRVSAVDMVPPHSPGGDLERARITSAGGWVTHEEEALLPKMRGGEVMRDSFVIARMRRSVGHGPKVHTYRVCGELGVARALGDVNLKEPLLHTFDFNWTTAPDGQRPSFTGDLVTATPDVGVFAFDEKTEVMIVACDGLWDVISPIDAARAACEVLRAGASPKIAARRLAECAIHLGSTDNVTVLVVDLRAP</sequence>
<comment type="similarity">
    <text evidence="2">Belongs to the PP2C family.</text>
</comment>
<dbReference type="SUPFAM" id="SSF50729">
    <property type="entry name" value="PH domain-like"/>
    <property type="match status" value="1"/>
</dbReference>
<keyword evidence="4" id="KW-0479">Metal-binding</keyword>
<comment type="catalytic activity">
    <reaction evidence="10">
        <text>O-phospho-L-threonyl-[protein] + H2O = L-threonyl-[protein] + phosphate</text>
        <dbReference type="Rhea" id="RHEA:47004"/>
        <dbReference type="Rhea" id="RHEA-COMP:11060"/>
        <dbReference type="Rhea" id="RHEA-COMP:11605"/>
        <dbReference type="ChEBI" id="CHEBI:15377"/>
        <dbReference type="ChEBI" id="CHEBI:30013"/>
        <dbReference type="ChEBI" id="CHEBI:43474"/>
        <dbReference type="ChEBI" id="CHEBI:61977"/>
        <dbReference type="EC" id="3.1.3.16"/>
    </reaction>
</comment>
<proteinExistence type="inferred from homology"/>
<comment type="catalytic activity">
    <reaction evidence="9">
        <text>O-phospho-L-seryl-[protein] + H2O = L-seryl-[protein] + phosphate</text>
        <dbReference type="Rhea" id="RHEA:20629"/>
        <dbReference type="Rhea" id="RHEA-COMP:9863"/>
        <dbReference type="Rhea" id="RHEA-COMP:11604"/>
        <dbReference type="ChEBI" id="CHEBI:15377"/>
        <dbReference type="ChEBI" id="CHEBI:29999"/>
        <dbReference type="ChEBI" id="CHEBI:43474"/>
        <dbReference type="ChEBI" id="CHEBI:83421"/>
        <dbReference type="EC" id="3.1.3.16"/>
    </reaction>
</comment>
<dbReference type="PANTHER" id="PTHR13832:SF803">
    <property type="entry name" value="PROTEIN PHOSPHATASE 1G"/>
    <property type="match status" value="1"/>
</dbReference>
<dbReference type="PROSITE" id="PS51746">
    <property type="entry name" value="PPM_2"/>
    <property type="match status" value="1"/>
</dbReference>
<evidence type="ECO:0000256" key="5">
    <source>
        <dbReference type="ARBA" id="ARBA00022801"/>
    </source>
</evidence>
<protein>
    <recommendedName>
        <fullName evidence="3">protein-serine/threonine phosphatase</fullName>
        <ecNumber evidence="3">3.1.3.16</ecNumber>
    </recommendedName>
</protein>
<evidence type="ECO:0000259" key="12">
    <source>
        <dbReference type="PROSITE" id="PS50003"/>
    </source>
</evidence>
<dbReference type="GO" id="GO:0004722">
    <property type="term" value="F:protein serine/threonine phosphatase activity"/>
    <property type="evidence" value="ECO:0007669"/>
    <property type="project" value="UniProtKB-EC"/>
</dbReference>
<evidence type="ECO:0000256" key="11">
    <source>
        <dbReference type="SAM" id="MobiDB-lite"/>
    </source>
</evidence>
<dbReference type="InterPro" id="IPR011993">
    <property type="entry name" value="PH-like_dom_sf"/>
</dbReference>
<feature type="region of interest" description="Disordered" evidence="11">
    <location>
        <begin position="191"/>
        <end position="238"/>
    </location>
</feature>
<feature type="compositionally biased region" description="Polar residues" evidence="11">
    <location>
        <begin position="223"/>
        <end position="232"/>
    </location>
</feature>
<accession>A0A5A8E510</accession>
<dbReference type="EMBL" id="VLTO01000042">
    <property type="protein sequence ID" value="KAA0172806.1"/>
    <property type="molecule type" value="Genomic_DNA"/>
</dbReference>
<feature type="region of interest" description="Disordered" evidence="11">
    <location>
        <begin position="534"/>
        <end position="563"/>
    </location>
</feature>
<comment type="caution">
    <text evidence="14">The sequence shown here is derived from an EMBL/GenBank/DDBJ whole genome shotgun (WGS) entry which is preliminary data.</text>
</comment>
<evidence type="ECO:0000259" key="13">
    <source>
        <dbReference type="PROSITE" id="PS51746"/>
    </source>
</evidence>
<dbReference type="SUPFAM" id="SSF81606">
    <property type="entry name" value="PP2C-like"/>
    <property type="match status" value="1"/>
</dbReference>
<keyword evidence="5" id="KW-0378">Hydrolase</keyword>
<dbReference type="InterPro" id="IPR036457">
    <property type="entry name" value="PPM-type-like_dom_sf"/>
</dbReference>
<dbReference type="InterPro" id="IPR001932">
    <property type="entry name" value="PPM-type_phosphatase-like_dom"/>
</dbReference>
<comment type="cofactor">
    <cofactor evidence="1">
        <name>Mn(2+)</name>
        <dbReference type="ChEBI" id="CHEBI:29035"/>
    </cofactor>
</comment>
<evidence type="ECO:0000313" key="15">
    <source>
        <dbReference type="Proteomes" id="UP000322899"/>
    </source>
</evidence>
<dbReference type="PANTHER" id="PTHR13832">
    <property type="entry name" value="PROTEIN PHOSPHATASE 2C"/>
    <property type="match status" value="1"/>
</dbReference>
<dbReference type="Proteomes" id="UP000322899">
    <property type="component" value="Unassembled WGS sequence"/>
</dbReference>